<dbReference type="EMBL" id="JADKNH010000007">
    <property type="protein sequence ID" value="MBF4693890.1"/>
    <property type="molecule type" value="Genomic_DNA"/>
</dbReference>
<organism evidence="1 2">
    <name type="scientific">Fusibacter ferrireducens</name>
    <dbReference type="NCBI Taxonomy" id="2785058"/>
    <lineage>
        <taxon>Bacteria</taxon>
        <taxon>Bacillati</taxon>
        <taxon>Bacillota</taxon>
        <taxon>Clostridia</taxon>
        <taxon>Eubacteriales</taxon>
        <taxon>Eubacteriales Family XII. Incertae Sedis</taxon>
        <taxon>Fusibacter</taxon>
    </lineage>
</organism>
<sequence>MIKEEIVKIVAKRIMNNGVNPKTGKPYVADDITNKDYKKAVNRFIQENAKNGLKKI</sequence>
<comment type="caution">
    <text evidence="1">The sequence shown here is derived from an EMBL/GenBank/DDBJ whole genome shotgun (WGS) entry which is preliminary data.</text>
</comment>
<accession>A0ABR9ZTW7</accession>
<protein>
    <recommendedName>
        <fullName evidence="3">SLH domain-containing protein</fullName>
    </recommendedName>
</protein>
<dbReference type="RefSeq" id="WP_194702131.1">
    <property type="nucleotide sequence ID" value="NZ_JADKNH010000007.1"/>
</dbReference>
<evidence type="ECO:0000313" key="1">
    <source>
        <dbReference type="EMBL" id="MBF4693890.1"/>
    </source>
</evidence>
<keyword evidence="2" id="KW-1185">Reference proteome</keyword>
<reference evidence="1 2" key="1">
    <citation type="submission" date="2020-11" db="EMBL/GenBank/DDBJ databases">
        <title>Fusibacter basophilias sp. nov.</title>
        <authorList>
            <person name="Qiu D."/>
        </authorList>
    </citation>
    <scope>NUCLEOTIDE SEQUENCE [LARGE SCALE GENOMIC DNA]</scope>
    <source>
        <strain evidence="1 2">Q10-2</strain>
    </source>
</reference>
<gene>
    <name evidence="1" type="ORF">ISU02_12285</name>
</gene>
<proteinExistence type="predicted"/>
<name>A0ABR9ZTW7_9FIRM</name>
<evidence type="ECO:0008006" key="3">
    <source>
        <dbReference type="Google" id="ProtNLM"/>
    </source>
</evidence>
<evidence type="ECO:0000313" key="2">
    <source>
        <dbReference type="Proteomes" id="UP000614200"/>
    </source>
</evidence>
<dbReference type="Proteomes" id="UP000614200">
    <property type="component" value="Unassembled WGS sequence"/>
</dbReference>